<keyword evidence="4" id="KW-1185">Reference proteome</keyword>
<dbReference type="AlphaFoldDB" id="A0A919NGU9"/>
<feature type="compositionally biased region" description="Basic and acidic residues" evidence="1">
    <location>
        <begin position="258"/>
        <end position="279"/>
    </location>
</feature>
<protein>
    <recommendedName>
        <fullName evidence="5">DUF2637 domain-containing protein</fullName>
    </recommendedName>
</protein>
<comment type="caution">
    <text evidence="3">The sequence shown here is derived from an EMBL/GenBank/DDBJ whole genome shotgun (WGS) entry which is preliminary data.</text>
</comment>
<keyword evidence="2" id="KW-0812">Transmembrane</keyword>
<name>A0A919NGU9_9ACTN</name>
<feature type="transmembrane region" description="Helical" evidence="2">
    <location>
        <begin position="79"/>
        <end position="98"/>
    </location>
</feature>
<feature type="transmembrane region" description="Helical" evidence="2">
    <location>
        <begin position="50"/>
        <end position="67"/>
    </location>
</feature>
<keyword evidence="2" id="KW-0472">Membrane</keyword>
<evidence type="ECO:0008006" key="5">
    <source>
        <dbReference type="Google" id="ProtNLM"/>
    </source>
</evidence>
<gene>
    <name evidence="3" type="ORF">Ate02nite_10850</name>
</gene>
<reference evidence="3" key="1">
    <citation type="submission" date="2021-01" db="EMBL/GenBank/DDBJ databases">
        <title>Whole genome shotgun sequence of Actinoplanes tereljensis NBRC 105297.</title>
        <authorList>
            <person name="Komaki H."/>
            <person name="Tamura T."/>
        </authorList>
    </citation>
    <scope>NUCLEOTIDE SEQUENCE</scope>
    <source>
        <strain evidence="3">NBRC 105297</strain>
    </source>
</reference>
<dbReference type="InterPro" id="IPR021235">
    <property type="entry name" value="DUF2637"/>
</dbReference>
<evidence type="ECO:0000313" key="4">
    <source>
        <dbReference type="Proteomes" id="UP000623608"/>
    </source>
</evidence>
<dbReference type="EMBL" id="BOMY01000007">
    <property type="protein sequence ID" value="GIF18355.1"/>
    <property type="molecule type" value="Genomic_DNA"/>
</dbReference>
<feature type="compositionally biased region" description="Low complexity" evidence="1">
    <location>
        <begin position="230"/>
        <end position="249"/>
    </location>
</feature>
<evidence type="ECO:0000256" key="1">
    <source>
        <dbReference type="SAM" id="MobiDB-lite"/>
    </source>
</evidence>
<evidence type="ECO:0000256" key="2">
    <source>
        <dbReference type="SAM" id="Phobius"/>
    </source>
</evidence>
<accession>A0A919NGU9</accession>
<feature type="region of interest" description="Disordered" evidence="1">
    <location>
        <begin position="216"/>
        <end position="281"/>
    </location>
</feature>
<feature type="region of interest" description="Disordered" evidence="1">
    <location>
        <begin position="149"/>
        <end position="203"/>
    </location>
</feature>
<evidence type="ECO:0000313" key="3">
    <source>
        <dbReference type="EMBL" id="GIF18355.1"/>
    </source>
</evidence>
<proteinExistence type="predicted"/>
<keyword evidence="2" id="KW-1133">Transmembrane helix</keyword>
<dbReference type="Proteomes" id="UP000623608">
    <property type="component" value="Unassembled WGS sequence"/>
</dbReference>
<sequence length="328" mass="34483">MGRFPIRLRRAIPVVVLQHLRRVRWAVRATLLLGVAASVVANVLHALDNPISQAIAAWPPLALLLTVELISRVPVHRRWLAAARLIATATIAGIAAWVSYWHMVGVAARYGETGASPYLLPLSVDGLIVVASICLVELGGRITSLERSGTDLPATAGLTRPTAAGPPPVDDPVIPGLIPTPSMRTARPGGHEETAGRAAAGSPLHRRALEEAAAALPRANGAEGTGFSPTVTRQARPAAAAGRAVPAQRSSTTVKAGVTRDDGTDARRTEKKERPRRSPAETVALADRLKAERPALTDAEIAAELGITASRLRTVRREAQAGDHTLAA</sequence>
<dbReference type="Pfam" id="PF10935">
    <property type="entry name" value="DUF2637"/>
    <property type="match status" value="1"/>
</dbReference>
<feature type="transmembrane region" description="Helical" evidence="2">
    <location>
        <begin position="25"/>
        <end position="44"/>
    </location>
</feature>
<organism evidence="3 4">
    <name type="scientific">Paractinoplanes tereljensis</name>
    <dbReference type="NCBI Taxonomy" id="571912"/>
    <lineage>
        <taxon>Bacteria</taxon>
        <taxon>Bacillati</taxon>
        <taxon>Actinomycetota</taxon>
        <taxon>Actinomycetes</taxon>
        <taxon>Micromonosporales</taxon>
        <taxon>Micromonosporaceae</taxon>
        <taxon>Paractinoplanes</taxon>
    </lineage>
</organism>
<feature type="transmembrane region" description="Helical" evidence="2">
    <location>
        <begin position="118"/>
        <end position="138"/>
    </location>
</feature>